<dbReference type="GO" id="GO:0004519">
    <property type="term" value="F:endonuclease activity"/>
    <property type="evidence" value="ECO:0007669"/>
    <property type="project" value="UniProtKB-KW"/>
</dbReference>
<proteinExistence type="predicted"/>
<dbReference type="Gene3D" id="3.60.10.10">
    <property type="entry name" value="Endonuclease/exonuclease/phosphatase"/>
    <property type="match status" value="1"/>
</dbReference>
<keyword evidence="1" id="KW-0378">Hydrolase</keyword>
<name>A0AAV3ZI71_9GAST</name>
<gene>
    <name evidence="1" type="ORF">PoB_002071700</name>
</gene>
<dbReference type="AlphaFoldDB" id="A0AAV3ZI71"/>
<dbReference type="InterPro" id="IPR036691">
    <property type="entry name" value="Endo/exonu/phosph_ase_sf"/>
</dbReference>
<accession>A0AAV3ZI71</accession>
<keyword evidence="2" id="KW-1185">Reference proteome</keyword>
<organism evidence="1 2">
    <name type="scientific">Plakobranchus ocellatus</name>
    <dbReference type="NCBI Taxonomy" id="259542"/>
    <lineage>
        <taxon>Eukaryota</taxon>
        <taxon>Metazoa</taxon>
        <taxon>Spiralia</taxon>
        <taxon>Lophotrochozoa</taxon>
        <taxon>Mollusca</taxon>
        <taxon>Gastropoda</taxon>
        <taxon>Heterobranchia</taxon>
        <taxon>Euthyneura</taxon>
        <taxon>Panpulmonata</taxon>
        <taxon>Sacoglossa</taxon>
        <taxon>Placobranchoidea</taxon>
        <taxon>Plakobranchidae</taxon>
        <taxon>Plakobranchus</taxon>
    </lineage>
</organism>
<comment type="caution">
    <text evidence="1">The sequence shown here is derived from an EMBL/GenBank/DDBJ whole genome shotgun (WGS) entry which is preliminary data.</text>
</comment>
<keyword evidence="1" id="KW-0540">Nuclease</keyword>
<dbReference type="Proteomes" id="UP000735302">
    <property type="component" value="Unassembled WGS sequence"/>
</dbReference>
<evidence type="ECO:0000313" key="2">
    <source>
        <dbReference type="Proteomes" id="UP000735302"/>
    </source>
</evidence>
<sequence>MYIATYKPRTVRQQDDLERLLEELEQIKWHVMRLSEIRRRREGLSELPRGHWIFEKGKAEGNPTAKGVALLINRNMTKYVEKTNIYSERIIMCTITTRGIQLKINQVYTNNNIG</sequence>
<evidence type="ECO:0000313" key="1">
    <source>
        <dbReference type="EMBL" id="GFN94211.1"/>
    </source>
</evidence>
<keyword evidence="1" id="KW-0255">Endonuclease</keyword>
<dbReference type="EMBL" id="BLXT01002422">
    <property type="protein sequence ID" value="GFN94211.1"/>
    <property type="molecule type" value="Genomic_DNA"/>
</dbReference>
<reference evidence="1 2" key="1">
    <citation type="journal article" date="2021" name="Elife">
        <title>Chloroplast acquisition without the gene transfer in kleptoplastic sea slugs, Plakobranchus ocellatus.</title>
        <authorList>
            <person name="Maeda T."/>
            <person name="Takahashi S."/>
            <person name="Yoshida T."/>
            <person name="Shimamura S."/>
            <person name="Takaki Y."/>
            <person name="Nagai Y."/>
            <person name="Toyoda A."/>
            <person name="Suzuki Y."/>
            <person name="Arimoto A."/>
            <person name="Ishii H."/>
            <person name="Satoh N."/>
            <person name="Nishiyama T."/>
            <person name="Hasebe M."/>
            <person name="Maruyama T."/>
            <person name="Minagawa J."/>
            <person name="Obokata J."/>
            <person name="Shigenobu S."/>
        </authorList>
    </citation>
    <scope>NUCLEOTIDE SEQUENCE [LARGE SCALE GENOMIC DNA]</scope>
</reference>
<protein>
    <submittedName>
        <fullName evidence="1">Endonuclease-reverse transcriptase</fullName>
    </submittedName>
</protein>